<comment type="subcellular location">
    <subcellularLocation>
        <location evidence="1 10">Cytoplasm</location>
    </subcellularLocation>
</comment>
<dbReference type="GO" id="GO:0042803">
    <property type="term" value="F:protein homodimerization activity"/>
    <property type="evidence" value="ECO:0007669"/>
    <property type="project" value="InterPro"/>
</dbReference>
<keyword evidence="4 10" id="KW-0963">Cytoplasm</keyword>
<dbReference type="Pfam" id="PF01025">
    <property type="entry name" value="GrpE"/>
    <property type="match status" value="1"/>
</dbReference>
<protein>
    <recommendedName>
        <fullName evidence="8 10">Protein GrpE</fullName>
    </recommendedName>
    <alternativeName>
        <fullName evidence="9 10">HSP-70 cofactor</fullName>
    </alternativeName>
</protein>
<dbReference type="InterPro" id="IPR013805">
    <property type="entry name" value="GrpE_CC"/>
</dbReference>
<dbReference type="Gene3D" id="2.30.22.10">
    <property type="entry name" value="Head domain of nucleotide exchange factor GrpE"/>
    <property type="match status" value="1"/>
</dbReference>
<comment type="subunit">
    <text evidence="3 10">Homodimer.</text>
</comment>
<evidence type="ECO:0000256" key="2">
    <source>
        <dbReference type="ARBA" id="ARBA00009054"/>
    </source>
</evidence>
<evidence type="ECO:0000256" key="12">
    <source>
        <dbReference type="SAM" id="MobiDB-lite"/>
    </source>
</evidence>
<dbReference type="PANTHER" id="PTHR21237:SF23">
    <property type="entry name" value="GRPE PROTEIN HOMOLOG, MITOCHONDRIAL"/>
    <property type="match status" value="1"/>
</dbReference>
<evidence type="ECO:0000313" key="14">
    <source>
        <dbReference type="Proteomes" id="UP000823633"/>
    </source>
</evidence>
<dbReference type="GO" id="GO:0005737">
    <property type="term" value="C:cytoplasm"/>
    <property type="evidence" value="ECO:0007669"/>
    <property type="project" value="UniProtKB-SubCell"/>
</dbReference>
<evidence type="ECO:0000256" key="10">
    <source>
        <dbReference type="HAMAP-Rule" id="MF_01151"/>
    </source>
</evidence>
<gene>
    <name evidence="10 13" type="primary">grpE</name>
    <name evidence="13" type="ORF">IAC42_01825</name>
</gene>
<dbReference type="GO" id="GO:0000774">
    <property type="term" value="F:adenyl-nucleotide exchange factor activity"/>
    <property type="evidence" value="ECO:0007669"/>
    <property type="project" value="InterPro"/>
</dbReference>
<dbReference type="InterPro" id="IPR000740">
    <property type="entry name" value="GrpE"/>
</dbReference>
<evidence type="ECO:0000256" key="7">
    <source>
        <dbReference type="ARBA" id="ARBA00053401"/>
    </source>
</evidence>
<evidence type="ECO:0000256" key="4">
    <source>
        <dbReference type="ARBA" id="ARBA00022490"/>
    </source>
</evidence>
<evidence type="ECO:0000256" key="1">
    <source>
        <dbReference type="ARBA" id="ARBA00004496"/>
    </source>
</evidence>
<organism evidence="13 14">
    <name type="scientific">Candidatus Aphodenecus pullistercoris</name>
    <dbReference type="NCBI Taxonomy" id="2840669"/>
    <lineage>
        <taxon>Bacteria</taxon>
        <taxon>Pseudomonadati</taxon>
        <taxon>Spirochaetota</taxon>
        <taxon>Spirochaetia</taxon>
        <taxon>Spirochaetales</taxon>
        <taxon>Candidatus Aphodenecus</taxon>
    </lineage>
</organism>
<reference evidence="13" key="2">
    <citation type="journal article" date="2021" name="PeerJ">
        <title>Extensive microbial diversity within the chicken gut microbiome revealed by metagenomics and culture.</title>
        <authorList>
            <person name="Gilroy R."/>
            <person name="Ravi A."/>
            <person name="Getino M."/>
            <person name="Pursley I."/>
            <person name="Horton D.L."/>
            <person name="Alikhan N.F."/>
            <person name="Baker D."/>
            <person name="Gharbi K."/>
            <person name="Hall N."/>
            <person name="Watson M."/>
            <person name="Adriaenssens E.M."/>
            <person name="Foster-Nyarko E."/>
            <person name="Jarju S."/>
            <person name="Secka A."/>
            <person name="Antonio M."/>
            <person name="Oren A."/>
            <person name="Chaudhuri R.R."/>
            <person name="La Ragione R."/>
            <person name="Hildebrand F."/>
            <person name="Pallen M.J."/>
        </authorList>
    </citation>
    <scope>NUCLEOTIDE SEQUENCE</scope>
    <source>
        <strain evidence="13">11167</strain>
    </source>
</reference>
<proteinExistence type="inferred from homology"/>
<dbReference type="Proteomes" id="UP000823633">
    <property type="component" value="Unassembled WGS sequence"/>
</dbReference>
<dbReference type="SUPFAM" id="SSF51064">
    <property type="entry name" value="Head domain of nucleotide exchange factor GrpE"/>
    <property type="match status" value="1"/>
</dbReference>
<dbReference type="GO" id="GO:0051082">
    <property type="term" value="F:unfolded protein binding"/>
    <property type="evidence" value="ECO:0007669"/>
    <property type="project" value="TreeGrafter"/>
</dbReference>
<evidence type="ECO:0000256" key="8">
    <source>
        <dbReference type="ARBA" id="ARBA00072274"/>
    </source>
</evidence>
<feature type="region of interest" description="Disordered" evidence="12">
    <location>
        <begin position="1"/>
        <end position="44"/>
    </location>
</feature>
<dbReference type="AlphaFoldDB" id="A0A9D9E9S0"/>
<dbReference type="PRINTS" id="PR00773">
    <property type="entry name" value="GRPEPROTEIN"/>
</dbReference>
<sequence length="196" mass="22038">MSEEKKDDIQEEVVAETLDEGQDEVGTEEASSPKADDDRSAQLEARIAELEKENAELKDRLVRNLADTENYKKRLAREKEEAVKYANTSLVKDLIGPLDDFSRALDAAEQSSNFDALKEGVRMIEDKLYSTLKTNWGLEVIDQKDVPFDPNEHEACMMEELEGASEDMVTMLLQKGYKLNGRVIRPAKVKVGKAKG</sequence>
<name>A0A9D9E9S0_9SPIR</name>
<evidence type="ECO:0000256" key="6">
    <source>
        <dbReference type="ARBA" id="ARBA00023186"/>
    </source>
</evidence>
<dbReference type="GO" id="GO:0006457">
    <property type="term" value="P:protein folding"/>
    <property type="evidence" value="ECO:0007669"/>
    <property type="project" value="InterPro"/>
</dbReference>
<comment type="similarity">
    <text evidence="2 10 11">Belongs to the GrpE family.</text>
</comment>
<feature type="compositionally biased region" description="Basic and acidic residues" evidence="12">
    <location>
        <begin position="34"/>
        <end position="44"/>
    </location>
</feature>
<evidence type="ECO:0000256" key="3">
    <source>
        <dbReference type="ARBA" id="ARBA00011738"/>
    </source>
</evidence>
<dbReference type="NCBIfam" id="NF010738">
    <property type="entry name" value="PRK14140.1"/>
    <property type="match status" value="1"/>
</dbReference>
<dbReference type="CDD" id="cd00446">
    <property type="entry name" value="GrpE"/>
    <property type="match status" value="1"/>
</dbReference>
<reference evidence="13" key="1">
    <citation type="submission" date="2020-10" db="EMBL/GenBank/DDBJ databases">
        <authorList>
            <person name="Gilroy R."/>
        </authorList>
    </citation>
    <scope>NUCLEOTIDE SEQUENCE</scope>
    <source>
        <strain evidence="13">11167</strain>
    </source>
</reference>
<dbReference type="SUPFAM" id="SSF58014">
    <property type="entry name" value="Coiled-coil domain of nucleotide exchange factor GrpE"/>
    <property type="match status" value="1"/>
</dbReference>
<keyword evidence="5 10" id="KW-0346">Stress response</keyword>
<evidence type="ECO:0000313" key="13">
    <source>
        <dbReference type="EMBL" id="MBO8442490.1"/>
    </source>
</evidence>
<evidence type="ECO:0000256" key="11">
    <source>
        <dbReference type="RuleBase" id="RU004478"/>
    </source>
</evidence>
<evidence type="ECO:0000256" key="5">
    <source>
        <dbReference type="ARBA" id="ARBA00023016"/>
    </source>
</evidence>
<keyword evidence="6 10" id="KW-0143">Chaperone</keyword>
<dbReference type="EMBL" id="JADIMU010000012">
    <property type="protein sequence ID" value="MBO8442490.1"/>
    <property type="molecule type" value="Genomic_DNA"/>
</dbReference>
<dbReference type="HAMAP" id="MF_01151">
    <property type="entry name" value="GrpE"/>
    <property type="match status" value="1"/>
</dbReference>
<dbReference type="PANTHER" id="PTHR21237">
    <property type="entry name" value="GRPE PROTEIN"/>
    <property type="match status" value="1"/>
</dbReference>
<dbReference type="FunFam" id="2.30.22.10:FF:000001">
    <property type="entry name" value="Protein GrpE"/>
    <property type="match status" value="1"/>
</dbReference>
<dbReference type="GO" id="GO:0051087">
    <property type="term" value="F:protein-folding chaperone binding"/>
    <property type="evidence" value="ECO:0007669"/>
    <property type="project" value="InterPro"/>
</dbReference>
<feature type="compositionally biased region" description="Acidic residues" evidence="12">
    <location>
        <begin position="9"/>
        <end position="27"/>
    </location>
</feature>
<comment type="function">
    <text evidence="7 10">Participates actively in the response to hyperosmotic and heat shock by preventing the aggregation of stress-denatured proteins, in association with DnaK and GrpE. It is the nucleotide exchange factor for DnaK and may function as a thermosensor. Unfolded proteins bind initially to DnaJ; upon interaction with the DnaJ-bound protein, DnaK hydrolyzes its bound ATP, resulting in the formation of a stable complex. GrpE releases ADP from DnaK; ATP binding to DnaK triggers the release of the substrate protein, thus completing the reaction cycle. Several rounds of ATP-dependent interactions between DnaJ, DnaK and GrpE are required for fully efficient folding.</text>
</comment>
<dbReference type="InterPro" id="IPR009012">
    <property type="entry name" value="GrpE_head"/>
</dbReference>
<evidence type="ECO:0000256" key="9">
    <source>
        <dbReference type="ARBA" id="ARBA00076414"/>
    </source>
</evidence>
<dbReference type="Gene3D" id="3.90.20.20">
    <property type="match status" value="1"/>
</dbReference>
<accession>A0A9D9E9S0</accession>
<comment type="caution">
    <text evidence="13">The sequence shown here is derived from an EMBL/GenBank/DDBJ whole genome shotgun (WGS) entry which is preliminary data.</text>
</comment>